<sequence>MQGQQQADFYKMQMRQRIARHFWPCLSILFGVVVGFGPTLAPGVDAVKRPPLLLIAAASAQLRIKGRTSELNKAAIGGLFSLGEEPEASQESVNISFAVSTFLSAHPGRGRVVWGAAA</sequence>
<proteinExistence type="predicted"/>
<dbReference type="EMBL" id="ATLV01013235">
    <property type="status" value="NOT_ANNOTATED_CDS"/>
    <property type="molecule type" value="Genomic_DNA"/>
</dbReference>
<name>A0A084VHU2_ANOSI</name>
<reference evidence="3" key="2">
    <citation type="submission" date="2020-05" db="UniProtKB">
        <authorList>
            <consortium name="EnsemblMetazoa"/>
        </authorList>
    </citation>
    <scope>IDENTIFICATION</scope>
</reference>
<reference evidence="2 4" key="1">
    <citation type="journal article" date="2014" name="BMC Genomics">
        <title>Genome sequence of Anopheles sinensis provides insight into genetics basis of mosquito competence for malaria parasites.</title>
        <authorList>
            <person name="Zhou D."/>
            <person name="Zhang D."/>
            <person name="Ding G."/>
            <person name="Shi L."/>
            <person name="Hou Q."/>
            <person name="Ye Y."/>
            <person name="Xu Y."/>
            <person name="Zhou H."/>
            <person name="Xiong C."/>
            <person name="Li S."/>
            <person name="Yu J."/>
            <person name="Hong S."/>
            <person name="Yu X."/>
            <person name="Zou P."/>
            <person name="Chen C."/>
            <person name="Chang X."/>
            <person name="Wang W."/>
            <person name="Lv Y."/>
            <person name="Sun Y."/>
            <person name="Ma L."/>
            <person name="Shen B."/>
            <person name="Zhu C."/>
        </authorList>
    </citation>
    <scope>NUCLEOTIDE SEQUENCE [LARGE SCALE GENOMIC DNA]</scope>
</reference>
<evidence type="ECO:0000256" key="1">
    <source>
        <dbReference type="SAM" id="Phobius"/>
    </source>
</evidence>
<keyword evidence="1" id="KW-1133">Transmembrane helix</keyword>
<accession>A0A084VHU2</accession>
<dbReference type="EnsemblMetazoa" id="ASIC004766-RA">
    <property type="protein sequence ID" value="ASIC004766-PA"/>
    <property type="gene ID" value="ASIC004766"/>
</dbReference>
<dbReference type="Proteomes" id="UP000030765">
    <property type="component" value="Unassembled WGS sequence"/>
</dbReference>
<evidence type="ECO:0000313" key="3">
    <source>
        <dbReference type="EnsemblMetazoa" id="ASIC004766-PA"/>
    </source>
</evidence>
<keyword evidence="1" id="KW-0472">Membrane</keyword>
<evidence type="ECO:0000313" key="4">
    <source>
        <dbReference type="Proteomes" id="UP000030765"/>
    </source>
</evidence>
<protein>
    <submittedName>
        <fullName evidence="2 3">Uncharacterized protein</fullName>
    </submittedName>
</protein>
<dbReference type="EMBL" id="KE524847">
    <property type="protein sequence ID" value="KFB37536.1"/>
    <property type="molecule type" value="Genomic_DNA"/>
</dbReference>
<feature type="transmembrane region" description="Helical" evidence="1">
    <location>
        <begin position="21"/>
        <end position="41"/>
    </location>
</feature>
<keyword evidence="4" id="KW-1185">Reference proteome</keyword>
<keyword evidence="1" id="KW-0812">Transmembrane</keyword>
<dbReference type="AlphaFoldDB" id="A0A084VHU2"/>
<evidence type="ECO:0000313" key="2">
    <source>
        <dbReference type="EMBL" id="KFB37536.1"/>
    </source>
</evidence>
<dbReference type="VEuPathDB" id="VectorBase:ASIC004766"/>
<organism evidence="2">
    <name type="scientific">Anopheles sinensis</name>
    <name type="common">Mosquito</name>
    <dbReference type="NCBI Taxonomy" id="74873"/>
    <lineage>
        <taxon>Eukaryota</taxon>
        <taxon>Metazoa</taxon>
        <taxon>Ecdysozoa</taxon>
        <taxon>Arthropoda</taxon>
        <taxon>Hexapoda</taxon>
        <taxon>Insecta</taxon>
        <taxon>Pterygota</taxon>
        <taxon>Neoptera</taxon>
        <taxon>Endopterygota</taxon>
        <taxon>Diptera</taxon>
        <taxon>Nematocera</taxon>
        <taxon>Culicoidea</taxon>
        <taxon>Culicidae</taxon>
        <taxon>Anophelinae</taxon>
        <taxon>Anopheles</taxon>
    </lineage>
</organism>
<gene>
    <name evidence="2" type="ORF">ZHAS_00004766</name>
</gene>